<evidence type="ECO:0000256" key="6">
    <source>
        <dbReference type="ARBA" id="ARBA00023277"/>
    </source>
</evidence>
<dbReference type="PANTHER" id="PTHR43085">
    <property type="entry name" value="HEXOKINASE FAMILY MEMBER"/>
    <property type="match status" value="1"/>
</dbReference>
<evidence type="ECO:0000256" key="9">
    <source>
        <dbReference type="ARBA" id="ARBA00050729"/>
    </source>
</evidence>
<dbReference type="InterPro" id="IPR050306">
    <property type="entry name" value="PfkB_Carbo_kinase"/>
</dbReference>
<proteinExistence type="inferred from homology"/>
<evidence type="ECO:0000313" key="17">
    <source>
        <dbReference type="Proteomes" id="UP000297475"/>
    </source>
</evidence>
<sequence>MTMKVLSVLGECMVELTYQNGQLVSGVAGDTYNTAVYFRRLCDHGWSTRFVSAVGHDPMSDRMLQQWQQEGLDSTWTQRLPDHLPGIYMIDTDRAGERSFYYWRDQSAAKYWLASPQSEAVLAQLQQSTVIYLSGISLAILPPESRSLLVDCLRAFREDGGQVAFDGNYRRRLWENRGTARYWYSKLLRETDLVFLTLEDEQDLWDDASVDSVLASGRLPADTEVVIKQGADPAIVQTVDERLVVPACRVEPNAIVDTTAAGDSFSAGYLAARLQGLSARASAQAGNRLAARVIQHPGAILPRGEMPALVD</sequence>
<keyword evidence="5" id="KW-0067">ATP-binding</keyword>
<dbReference type="Proteomes" id="UP000297475">
    <property type="component" value="Unassembled WGS sequence"/>
</dbReference>
<dbReference type="GO" id="GO:0042840">
    <property type="term" value="P:D-glucuronate catabolic process"/>
    <property type="evidence" value="ECO:0007669"/>
    <property type="project" value="TreeGrafter"/>
</dbReference>
<comment type="catalytic activity">
    <reaction evidence="9">
        <text>2-dehydro-3-deoxy-D-gluconate + ATP = 2-dehydro-3-deoxy-6-phospho-D-gluconate + ADP + H(+)</text>
        <dbReference type="Rhea" id="RHEA:14797"/>
        <dbReference type="ChEBI" id="CHEBI:15378"/>
        <dbReference type="ChEBI" id="CHEBI:30616"/>
        <dbReference type="ChEBI" id="CHEBI:57569"/>
        <dbReference type="ChEBI" id="CHEBI:57990"/>
        <dbReference type="ChEBI" id="CHEBI:456216"/>
        <dbReference type="EC" id="2.7.1.45"/>
    </reaction>
</comment>
<organism evidence="16 17">
    <name type="scientific">Natronospirillum operosum</name>
    <dbReference type="NCBI Taxonomy" id="2759953"/>
    <lineage>
        <taxon>Bacteria</taxon>
        <taxon>Pseudomonadati</taxon>
        <taxon>Pseudomonadota</taxon>
        <taxon>Gammaproteobacteria</taxon>
        <taxon>Oceanospirillales</taxon>
        <taxon>Natronospirillaceae</taxon>
        <taxon>Natronospirillum</taxon>
    </lineage>
</organism>
<dbReference type="FunFam" id="3.40.1190.20:FF:000011">
    <property type="entry name" value="2-dehydro-3-deoxygluconokinase, putative"/>
    <property type="match status" value="1"/>
</dbReference>
<keyword evidence="4 16" id="KW-0418">Kinase</keyword>
<dbReference type="InterPro" id="IPR002173">
    <property type="entry name" value="Carboh/pur_kinase_PfkB_CS"/>
</dbReference>
<protein>
    <recommendedName>
        <fullName evidence="12">2-dehydro-3-deoxygluconokinase</fullName>
        <ecNumber evidence="11">2.7.1.45</ecNumber>
    </recommendedName>
    <alternativeName>
        <fullName evidence="13">2-keto-3-deoxygluconokinase</fullName>
    </alternativeName>
    <alternativeName>
        <fullName evidence="14">3-deoxy-2-oxo-D-gluconate kinase</fullName>
    </alternativeName>
    <alternativeName>
        <fullName evidence="8">KDG kinase</fullName>
    </alternativeName>
</protein>
<keyword evidence="2" id="KW-0808">Transferase</keyword>
<dbReference type="EMBL" id="SRMF01000003">
    <property type="protein sequence ID" value="TGG93624.1"/>
    <property type="molecule type" value="Genomic_DNA"/>
</dbReference>
<comment type="pathway">
    <text evidence="7">Carbohydrate acid metabolism; 2-dehydro-3-deoxy-D-gluconate degradation; D-glyceraldehyde 3-phosphate and pyruvate from 2-dehydro-3-deoxy-D-gluconate: step 1/2.</text>
</comment>
<evidence type="ECO:0000256" key="8">
    <source>
        <dbReference type="ARBA" id="ARBA00044254"/>
    </source>
</evidence>
<dbReference type="EC" id="2.7.1.45" evidence="11"/>
<evidence type="ECO:0000256" key="10">
    <source>
        <dbReference type="ARBA" id="ARBA00054997"/>
    </source>
</evidence>
<evidence type="ECO:0000256" key="5">
    <source>
        <dbReference type="ARBA" id="ARBA00022840"/>
    </source>
</evidence>
<dbReference type="OrthoDB" id="9776822at2"/>
<evidence type="ECO:0000256" key="2">
    <source>
        <dbReference type="ARBA" id="ARBA00022679"/>
    </source>
</evidence>
<evidence type="ECO:0000313" key="16">
    <source>
        <dbReference type="EMBL" id="TGG93624.1"/>
    </source>
</evidence>
<keyword evidence="17" id="KW-1185">Reference proteome</keyword>
<evidence type="ECO:0000256" key="1">
    <source>
        <dbReference type="ARBA" id="ARBA00010688"/>
    </source>
</evidence>
<comment type="similarity">
    <text evidence="1">Belongs to the carbohydrate kinase PfkB family.</text>
</comment>
<evidence type="ECO:0000256" key="13">
    <source>
        <dbReference type="ARBA" id="ARBA00075711"/>
    </source>
</evidence>
<dbReference type="Gene3D" id="3.40.1190.20">
    <property type="match status" value="1"/>
</dbReference>
<name>A0A4Z0W705_9GAMM</name>
<accession>A0A4Z0W705</accession>
<dbReference type="InterPro" id="IPR029056">
    <property type="entry name" value="Ribokinase-like"/>
</dbReference>
<dbReference type="PROSITE" id="PS00584">
    <property type="entry name" value="PFKB_KINASES_2"/>
    <property type="match status" value="1"/>
</dbReference>
<dbReference type="SUPFAM" id="SSF53613">
    <property type="entry name" value="Ribokinase-like"/>
    <property type="match status" value="1"/>
</dbReference>
<comment type="function">
    <text evidence="10">Catalyzes the phosphorylation of 2-keto-3-deoxygluconate (KDG) to produce 2-keto-3-deoxy-6-phosphogluconate (KDPG).</text>
</comment>
<feature type="domain" description="Carbohydrate kinase PfkB" evidence="15">
    <location>
        <begin position="15"/>
        <end position="302"/>
    </location>
</feature>
<dbReference type="GO" id="GO:0006974">
    <property type="term" value="P:DNA damage response"/>
    <property type="evidence" value="ECO:0007669"/>
    <property type="project" value="TreeGrafter"/>
</dbReference>
<dbReference type="GO" id="GO:0005524">
    <property type="term" value="F:ATP binding"/>
    <property type="evidence" value="ECO:0007669"/>
    <property type="project" value="UniProtKB-KW"/>
</dbReference>
<evidence type="ECO:0000259" key="15">
    <source>
        <dbReference type="Pfam" id="PF00294"/>
    </source>
</evidence>
<evidence type="ECO:0000256" key="3">
    <source>
        <dbReference type="ARBA" id="ARBA00022741"/>
    </source>
</evidence>
<evidence type="ECO:0000256" key="7">
    <source>
        <dbReference type="ARBA" id="ARBA00043951"/>
    </source>
</evidence>
<dbReference type="Pfam" id="PF00294">
    <property type="entry name" value="PfkB"/>
    <property type="match status" value="1"/>
</dbReference>
<dbReference type="GO" id="GO:0019698">
    <property type="term" value="P:D-galacturonate catabolic process"/>
    <property type="evidence" value="ECO:0007669"/>
    <property type="project" value="TreeGrafter"/>
</dbReference>
<dbReference type="CDD" id="cd01166">
    <property type="entry name" value="KdgK"/>
    <property type="match status" value="1"/>
</dbReference>
<keyword evidence="3" id="KW-0547">Nucleotide-binding</keyword>
<evidence type="ECO:0000256" key="4">
    <source>
        <dbReference type="ARBA" id="ARBA00022777"/>
    </source>
</evidence>
<dbReference type="AlphaFoldDB" id="A0A4Z0W705"/>
<evidence type="ECO:0000256" key="12">
    <source>
        <dbReference type="ARBA" id="ARBA00067931"/>
    </source>
</evidence>
<dbReference type="GO" id="GO:0008673">
    <property type="term" value="F:2-dehydro-3-deoxygluconokinase activity"/>
    <property type="evidence" value="ECO:0007669"/>
    <property type="project" value="UniProtKB-EC"/>
</dbReference>
<dbReference type="GO" id="GO:0005829">
    <property type="term" value="C:cytosol"/>
    <property type="evidence" value="ECO:0007669"/>
    <property type="project" value="TreeGrafter"/>
</dbReference>
<gene>
    <name evidence="16" type="ORF">E4656_10655</name>
</gene>
<comment type="caution">
    <text evidence="16">The sequence shown here is derived from an EMBL/GenBank/DDBJ whole genome shotgun (WGS) entry which is preliminary data.</text>
</comment>
<keyword evidence="6" id="KW-0119">Carbohydrate metabolism</keyword>
<evidence type="ECO:0000256" key="11">
    <source>
        <dbReference type="ARBA" id="ARBA00066369"/>
    </source>
</evidence>
<reference evidence="16 17" key="1">
    <citation type="submission" date="2019-04" db="EMBL/GenBank/DDBJ databases">
        <title>Natronospirillum operosus gen. nov., sp. nov., a haloalkaliphilic satellite isolated from decaying biomass of laboratory culture of cyanobacterium Geitlerinema sp. and proposal of Natronospirillaceae fam. nov. and Saccharospirillaceae fam. nov.</title>
        <authorList>
            <person name="Kevbrin V."/>
            <person name="Boltyanskaya Y."/>
            <person name="Koziaeva V."/>
            <person name="Grouzdev D.S."/>
            <person name="Park M."/>
            <person name="Cho J."/>
        </authorList>
    </citation>
    <scope>NUCLEOTIDE SEQUENCE [LARGE SCALE GENOMIC DNA]</scope>
    <source>
        <strain evidence="16 17">G-116</strain>
    </source>
</reference>
<dbReference type="PANTHER" id="PTHR43085:SF15">
    <property type="entry name" value="2-DEHYDRO-3-DEOXYGLUCONOKINASE"/>
    <property type="match status" value="1"/>
</dbReference>
<evidence type="ECO:0000256" key="14">
    <source>
        <dbReference type="ARBA" id="ARBA00080545"/>
    </source>
</evidence>
<dbReference type="InterPro" id="IPR011611">
    <property type="entry name" value="PfkB_dom"/>
</dbReference>